<dbReference type="PRINTS" id="PR00344">
    <property type="entry name" value="BCTRLSENSOR"/>
</dbReference>
<dbReference type="Pfam" id="PF00512">
    <property type="entry name" value="HisKA"/>
    <property type="match status" value="1"/>
</dbReference>
<dbReference type="GO" id="GO:0006355">
    <property type="term" value="P:regulation of DNA-templated transcription"/>
    <property type="evidence" value="ECO:0007669"/>
    <property type="project" value="InterPro"/>
</dbReference>
<dbReference type="SUPFAM" id="SSF47384">
    <property type="entry name" value="Homodimeric domain of signal transducing histidine kinase"/>
    <property type="match status" value="1"/>
</dbReference>
<dbReference type="InterPro" id="IPR001789">
    <property type="entry name" value="Sig_transdc_resp-reg_receiver"/>
</dbReference>
<evidence type="ECO:0000256" key="6">
    <source>
        <dbReference type="PROSITE-ProRule" id="PRU00169"/>
    </source>
</evidence>
<dbReference type="InterPro" id="IPR036097">
    <property type="entry name" value="HisK_dim/P_sf"/>
</dbReference>
<sequence length="581" mass="65280">MKRHSEPTDSDAAEESLSFQALIGLGTHSARKNYHSVLEGKLAELEAERNRYKWLFENALHGIFQADFDGVVRAANPAFASICGFQDSQQVLEKLDSLKFLFAHPEEYERLTNKLLAEGKVFRYLATLKRCDDTLIYVSMNAILKHEAGSDIFEAFVLDVSAFKQAQDELERLNEELEGRVESRTQELTASNEKLIQEIAERERIQEQLRVAKEAAEQATLSKDKYLAAASHDLLQPMNAARLLVSALRERMQESEESYLVERIHMALEGAEELLNDLLYISKLDQDAVQPRLEVFSIQQLLAGLEGEFNAQAKSLGLQLHVLPSRLSVQSDARLLGRILRNFISNALRYTHKGRVLVGYRRRGENLSIQVWDTGEGVPHDRLHDIFQEFRQLNRQQRGVRKGVGLGLAIVDRLARMLDHPIEVNSWPNRGSMFAVEVPLAESAATGSSKIQPALPINSLEGACILVLDNDDNILISMEVLLKQWGCVVYLARDQYEAIELCKAESLRPDVILADYQLDDNQTGTDAVLAMRKCAGEEIPAVIITADYSDEGSQLFKTLGLPMLNKPLKPAKLRALLSHLL</sequence>
<dbReference type="SUPFAM" id="SSF55785">
    <property type="entry name" value="PYP-like sensor domain (PAS domain)"/>
    <property type="match status" value="1"/>
</dbReference>
<dbReference type="InterPro" id="IPR011006">
    <property type="entry name" value="CheY-like_superfamily"/>
</dbReference>
<dbReference type="SUPFAM" id="SSF55874">
    <property type="entry name" value="ATPase domain of HSP90 chaperone/DNA topoisomerase II/histidine kinase"/>
    <property type="match status" value="1"/>
</dbReference>
<keyword evidence="5" id="KW-0418">Kinase</keyword>
<dbReference type="InterPro" id="IPR004358">
    <property type="entry name" value="Sig_transdc_His_kin-like_C"/>
</dbReference>
<dbReference type="Gene3D" id="3.30.450.20">
    <property type="entry name" value="PAS domain"/>
    <property type="match status" value="1"/>
</dbReference>
<dbReference type="SMART" id="SM00387">
    <property type="entry name" value="HATPase_c"/>
    <property type="match status" value="1"/>
</dbReference>
<keyword evidence="4" id="KW-0808">Transferase</keyword>
<feature type="modified residue" description="4-aspartylphosphate" evidence="6">
    <location>
        <position position="515"/>
    </location>
</feature>
<dbReference type="PROSITE" id="PS50112">
    <property type="entry name" value="PAS"/>
    <property type="match status" value="1"/>
</dbReference>
<reference evidence="11 12" key="1">
    <citation type="submission" date="2019-07" db="EMBL/GenBank/DDBJ databases">
        <title>The pathways for chlorine oxyanion respiration interact through the shared metabolite chlorate.</title>
        <authorList>
            <person name="Barnum T.P."/>
            <person name="Cheng Y."/>
            <person name="Hill K.A."/>
            <person name="Lucas L.N."/>
            <person name="Carlson H.K."/>
            <person name="Coates J.D."/>
        </authorList>
    </citation>
    <scope>NUCLEOTIDE SEQUENCE [LARGE SCALE GENOMIC DNA]</scope>
    <source>
        <strain evidence="11">BK-3</strain>
    </source>
</reference>
<dbReference type="Pfam" id="PF00989">
    <property type="entry name" value="PAS"/>
    <property type="match status" value="1"/>
</dbReference>
<evidence type="ECO:0000256" key="3">
    <source>
        <dbReference type="ARBA" id="ARBA00022553"/>
    </source>
</evidence>
<dbReference type="GO" id="GO:0009927">
    <property type="term" value="F:histidine phosphotransfer kinase activity"/>
    <property type="evidence" value="ECO:0007669"/>
    <property type="project" value="TreeGrafter"/>
</dbReference>
<evidence type="ECO:0000313" key="12">
    <source>
        <dbReference type="Proteomes" id="UP000317355"/>
    </source>
</evidence>
<evidence type="ECO:0000259" key="8">
    <source>
        <dbReference type="PROSITE" id="PS50109"/>
    </source>
</evidence>
<evidence type="ECO:0000256" key="5">
    <source>
        <dbReference type="ARBA" id="ARBA00022777"/>
    </source>
</evidence>
<dbReference type="FunFam" id="3.30.565.10:FF:000049">
    <property type="entry name" value="Two-component sensor histidine kinase"/>
    <property type="match status" value="1"/>
</dbReference>
<comment type="catalytic activity">
    <reaction evidence="1">
        <text>ATP + protein L-histidine = ADP + protein N-phospho-L-histidine.</text>
        <dbReference type="EC" id="2.7.13.3"/>
    </reaction>
</comment>
<dbReference type="InterPro" id="IPR036890">
    <property type="entry name" value="HATPase_C_sf"/>
</dbReference>
<dbReference type="Pfam" id="PF02518">
    <property type="entry name" value="HATPase_c"/>
    <property type="match status" value="1"/>
</dbReference>
<dbReference type="FunFam" id="1.10.287.130:FF:000081">
    <property type="entry name" value="Hybrid sensor histidine kinase/response regulator"/>
    <property type="match status" value="1"/>
</dbReference>
<evidence type="ECO:0000313" key="11">
    <source>
        <dbReference type="EMBL" id="TVT56662.1"/>
    </source>
</evidence>
<dbReference type="InterPro" id="IPR035965">
    <property type="entry name" value="PAS-like_dom_sf"/>
</dbReference>
<dbReference type="PANTHER" id="PTHR43047:SF9">
    <property type="entry name" value="HISTIDINE KINASE"/>
    <property type="match status" value="1"/>
</dbReference>
<comment type="caution">
    <text evidence="11">The sequence shown here is derived from an EMBL/GenBank/DDBJ whole genome shotgun (WGS) entry which is preliminary data.</text>
</comment>
<evidence type="ECO:0000256" key="7">
    <source>
        <dbReference type="SAM" id="Coils"/>
    </source>
</evidence>
<evidence type="ECO:0000256" key="4">
    <source>
        <dbReference type="ARBA" id="ARBA00022679"/>
    </source>
</evidence>
<dbReference type="SMART" id="SM00388">
    <property type="entry name" value="HisKA"/>
    <property type="match status" value="1"/>
</dbReference>
<dbReference type="NCBIfam" id="TIGR00229">
    <property type="entry name" value="sensory_box"/>
    <property type="match status" value="1"/>
</dbReference>
<dbReference type="Pfam" id="PF00072">
    <property type="entry name" value="Response_reg"/>
    <property type="match status" value="1"/>
</dbReference>
<evidence type="ECO:0000259" key="10">
    <source>
        <dbReference type="PROSITE" id="PS50112"/>
    </source>
</evidence>
<dbReference type="Gene3D" id="1.10.287.130">
    <property type="match status" value="1"/>
</dbReference>
<feature type="domain" description="Response regulatory" evidence="9">
    <location>
        <begin position="464"/>
        <end position="581"/>
    </location>
</feature>
<dbReference type="Gene3D" id="3.40.50.2300">
    <property type="match status" value="1"/>
</dbReference>
<dbReference type="InterPro" id="IPR005467">
    <property type="entry name" value="His_kinase_dom"/>
</dbReference>
<keyword evidence="7" id="KW-0175">Coiled coil</keyword>
<feature type="domain" description="PAS" evidence="10">
    <location>
        <begin position="48"/>
        <end position="115"/>
    </location>
</feature>
<dbReference type="SMART" id="SM00448">
    <property type="entry name" value="REC"/>
    <property type="match status" value="1"/>
</dbReference>
<evidence type="ECO:0000259" key="9">
    <source>
        <dbReference type="PROSITE" id="PS50110"/>
    </source>
</evidence>
<dbReference type="SUPFAM" id="SSF52172">
    <property type="entry name" value="CheY-like"/>
    <property type="match status" value="1"/>
</dbReference>
<dbReference type="InterPro" id="IPR013767">
    <property type="entry name" value="PAS_fold"/>
</dbReference>
<dbReference type="PROSITE" id="PS50109">
    <property type="entry name" value="HIS_KIN"/>
    <property type="match status" value="1"/>
</dbReference>
<dbReference type="GO" id="GO:0000155">
    <property type="term" value="F:phosphorelay sensor kinase activity"/>
    <property type="evidence" value="ECO:0007669"/>
    <property type="project" value="InterPro"/>
</dbReference>
<dbReference type="InterPro" id="IPR003594">
    <property type="entry name" value="HATPase_dom"/>
</dbReference>
<dbReference type="EMBL" id="VMRY01000020">
    <property type="protein sequence ID" value="TVT56662.1"/>
    <property type="molecule type" value="Genomic_DNA"/>
</dbReference>
<gene>
    <name evidence="11" type="ORF">FHK82_07125</name>
</gene>
<dbReference type="InterPro" id="IPR003661">
    <property type="entry name" value="HisK_dim/P_dom"/>
</dbReference>
<dbReference type="InterPro" id="IPR000014">
    <property type="entry name" value="PAS"/>
</dbReference>
<protein>
    <recommendedName>
        <fullName evidence="2">histidine kinase</fullName>
        <ecNumber evidence="2">2.7.13.3</ecNumber>
    </recommendedName>
</protein>
<proteinExistence type="predicted"/>
<evidence type="ECO:0000256" key="2">
    <source>
        <dbReference type="ARBA" id="ARBA00012438"/>
    </source>
</evidence>
<dbReference type="CDD" id="cd00082">
    <property type="entry name" value="HisKA"/>
    <property type="match status" value="1"/>
</dbReference>
<keyword evidence="3 6" id="KW-0597">Phosphoprotein</keyword>
<dbReference type="PANTHER" id="PTHR43047">
    <property type="entry name" value="TWO-COMPONENT HISTIDINE PROTEIN KINASE"/>
    <property type="match status" value="1"/>
</dbReference>
<feature type="domain" description="Histidine kinase" evidence="8">
    <location>
        <begin position="229"/>
        <end position="442"/>
    </location>
</feature>
<name>A0A558D6L7_9GAMM</name>
<accession>A0A558D6L7</accession>
<evidence type="ECO:0000256" key="1">
    <source>
        <dbReference type="ARBA" id="ARBA00000085"/>
    </source>
</evidence>
<dbReference type="AlphaFoldDB" id="A0A558D6L7"/>
<feature type="coiled-coil region" evidence="7">
    <location>
        <begin position="160"/>
        <end position="258"/>
    </location>
</feature>
<dbReference type="PROSITE" id="PS50110">
    <property type="entry name" value="RESPONSE_REGULATORY"/>
    <property type="match status" value="1"/>
</dbReference>
<dbReference type="EC" id="2.7.13.3" evidence="2"/>
<dbReference type="GO" id="GO:0005886">
    <property type="term" value="C:plasma membrane"/>
    <property type="evidence" value="ECO:0007669"/>
    <property type="project" value="TreeGrafter"/>
</dbReference>
<dbReference type="Gene3D" id="3.30.565.10">
    <property type="entry name" value="Histidine kinase-like ATPase, C-terminal domain"/>
    <property type="match status" value="1"/>
</dbReference>
<dbReference type="Proteomes" id="UP000317355">
    <property type="component" value="Unassembled WGS sequence"/>
</dbReference>
<dbReference type="NCBIfam" id="NF041832">
    <property type="entry name" value="near_NosP_CTERM"/>
    <property type="match status" value="1"/>
</dbReference>
<organism evidence="11 12">
    <name type="scientific">Sedimenticola thiotaurini</name>
    <dbReference type="NCBI Taxonomy" id="1543721"/>
    <lineage>
        <taxon>Bacteria</taxon>
        <taxon>Pseudomonadati</taxon>
        <taxon>Pseudomonadota</taxon>
        <taxon>Gammaproteobacteria</taxon>
        <taxon>Chromatiales</taxon>
        <taxon>Sedimenticolaceae</taxon>
        <taxon>Sedimenticola</taxon>
    </lineage>
</organism>